<feature type="domain" description="PBCV-specific basic adaptor" evidence="2">
    <location>
        <begin position="4"/>
        <end position="34"/>
    </location>
</feature>
<dbReference type="Proteomes" id="UP000202420">
    <property type="component" value="Segment"/>
</dbReference>
<gene>
    <name evidence="3" type="primary">Z561L</name>
    <name evidence="3" type="ORF">ATCV1_Z561L</name>
</gene>
<evidence type="ECO:0000256" key="1">
    <source>
        <dbReference type="SAM" id="MobiDB-lite"/>
    </source>
</evidence>
<evidence type="ECO:0000259" key="2">
    <source>
        <dbReference type="Pfam" id="PF08789"/>
    </source>
</evidence>
<feature type="domain" description="PBCV-specific basic adaptor" evidence="2">
    <location>
        <begin position="66"/>
        <end position="99"/>
    </location>
</feature>
<proteinExistence type="predicted"/>
<dbReference type="Pfam" id="PF08789">
    <property type="entry name" value="PBCV_basic_adap"/>
    <property type="match status" value="2"/>
</dbReference>
<evidence type="ECO:0000313" key="3">
    <source>
        <dbReference type="EMBL" id="ABT16695.1"/>
    </source>
</evidence>
<name>A7K9H1_9PHYC</name>
<sequence length="450" mass="50041">MDTGKKDAKGRVILKGPRGGEFVLSATGKKVAPVINSDMKLARAVTKKALNKVRSEEVIKTGGRTGEENAMGRPIFRGPRGRAYVITASGSKVAPAKGRKPAPEKPVVKTPVPTTESGQQDAVKRIAMAWKKKVNDRAKPMRKKNYTKNKFIMAAPKLKVHLTEMDGFGDQSYHDFPFDIETARGPRINSGAVVAPRENNFRQVDYLVDQVEYLRGLSMHDLITVLGYTNHSHFWLGPFQREGKVFSRFPDVNKGGSSTIPMWSQFDIIASSGYDVLKPNAPASVRDLMNQYETLSNADRYLAYTFAVNENYVTKDSYSLMLQLYVADLTRIIYAAPVSKQPLVVYRGTDHDIYKGVKGNIFKSTQFMSTAYLPKHAMQYARGKNGLLTRVTIPPGKPSLFIAPVNKYGAHGEYEIVLPPGNFEITGRSKKTQVFTNKFVASKVTDLVMM</sequence>
<keyword evidence="4" id="KW-1185">Reference proteome</keyword>
<feature type="region of interest" description="Disordered" evidence="1">
    <location>
        <begin position="90"/>
        <end position="120"/>
    </location>
</feature>
<dbReference type="GeneID" id="5470178"/>
<dbReference type="InterPro" id="IPR014897">
    <property type="entry name" value="PBCV_basic_adap"/>
</dbReference>
<dbReference type="Gene3D" id="3.90.176.10">
    <property type="entry name" value="Toxin ADP-ribosyltransferase, Chain A, domain 1"/>
    <property type="match status" value="1"/>
</dbReference>
<dbReference type="SUPFAM" id="SSF56399">
    <property type="entry name" value="ADP-ribosylation"/>
    <property type="match status" value="1"/>
</dbReference>
<dbReference type="KEGG" id="vg:5470178"/>
<organism evidence="3 4">
    <name type="scientific">Chlorovirus heliozoae</name>
    <dbReference type="NCBI Taxonomy" id="322019"/>
    <lineage>
        <taxon>Viruses</taxon>
        <taxon>Varidnaviria</taxon>
        <taxon>Bamfordvirae</taxon>
        <taxon>Nucleocytoviricota</taxon>
        <taxon>Megaviricetes</taxon>
        <taxon>Algavirales</taxon>
        <taxon>Phycodnaviridae</taxon>
        <taxon>Chlorovirus</taxon>
    </lineage>
</organism>
<protein>
    <submittedName>
        <fullName evidence="3">Uncharacterized protein Z561L</fullName>
    </submittedName>
</protein>
<dbReference type="RefSeq" id="YP_001427042.1">
    <property type="nucleotide sequence ID" value="NC_008724.1"/>
</dbReference>
<dbReference type="PROSITE" id="PS51996">
    <property type="entry name" value="TR_MART"/>
    <property type="match status" value="1"/>
</dbReference>
<accession>A7K9H1</accession>
<evidence type="ECO:0000313" key="4">
    <source>
        <dbReference type="Proteomes" id="UP000202420"/>
    </source>
</evidence>
<dbReference type="GO" id="GO:0005576">
    <property type="term" value="C:extracellular region"/>
    <property type="evidence" value="ECO:0007669"/>
    <property type="project" value="InterPro"/>
</dbReference>
<dbReference type="EMBL" id="EF101928">
    <property type="protein sequence ID" value="ABT16695.1"/>
    <property type="molecule type" value="Genomic_DNA"/>
</dbReference>
<dbReference type="OrthoDB" id="3075at10239"/>
<reference evidence="3 4" key="1">
    <citation type="submission" date="2006-09" db="EMBL/GenBank/DDBJ databases">
        <title>Sequence and annotation of the 288-kb ATCV-1 virus that infects an endosymbiotic Chlorella strain of the heliozoon Acanthocystis turfacea.</title>
        <authorList>
            <person name="Fitzgerald L.A."/>
            <person name="Graves M.V."/>
            <person name="Li X."/>
            <person name="Pfitzner A.J.P."/>
            <person name="Hartigan J."/>
            <person name="Van Etten J.L."/>
        </authorList>
    </citation>
    <scope>NUCLEOTIDE SEQUENCE [LARGE SCALE GENOMIC DNA]</scope>
    <source>
        <strain evidence="3 4">ATCV-1</strain>
    </source>
</reference>